<evidence type="ECO:0000259" key="4">
    <source>
        <dbReference type="Pfam" id="PF06722"/>
    </source>
</evidence>
<keyword evidence="2" id="KW-0328">Glycosyltransferase</keyword>
<organism evidence="6 7">
    <name type="scientific">Nocardioides deserti</name>
    <dbReference type="NCBI Taxonomy" id="1588644"/>
    <lineage>
        <taxon>Bacteria</taxon>
        <taxon>Bacillati</taxon>
        <taxon>Actinomycetota</taxon>
        <taxon>Actinomycetes</taxon>
        <taxon>Propionibacteriales</taxon>
        <taxon>Nocardioidaceae</taxon>
        <taxon>Nocardioides</taxon>
    </lineage>
</organism>
<feature type="domain" description="Erythromycin biosynthesis protein CIII-like C-terminal" evidence="4">
    <location>
        <begin position="242"/>
        <end position="384"/>
    </location>
</feature>
<evidence type="ECO:0000259" key="5">
    <source>
        <dbReference type="Pfam" id="PF21036"/>
    </source>
</evidence>
<dbReference type="Gene3D" id="3.40.50.2000">
    <property type="entry name" value="Glycogen Phosphorylase B"/>
    <property type="match status" value="2"/>
</dbReference>
<evidence type="ECO:0000313" key="7">
    <source>
        <dbReference type="Proteomes" id="UP000604001"/>
    </source>
</evidence>
<dbReference type="Pfam" id="PF21036">
    <property type="entry name" value="EryCIII-like_N"/>
    <property type="match status" value="1"/>
</dbReference>
<dbReference type="SUPFAM" id="SSF53756">
    <property type="entry name" value="UDP-Glycosyltransferase/glycogen phosphorylase"/>
    <property type="match status" value="1"/>
</dbReference>
<accession>A0ABR6U6U7</accession>
<proteinExistence type="inferred from homology"/>
<dbReference type="InterPro" id="IPR050426">
    <property type="entry name" value="Glycosyltransferase_28"/>
</dbReference>
<dbReference type="EMBL" id="JACMYC010000003">
    <property type="protein sequence ID" value="MBC2960154.1"/>
    <property type="molecule type" value="Genomic_DNA"/>
</dbReference>
<dbReference type="PANTHER" id="PTHR48050">
    <property type="entry name" value="STEROL 3-BETA-GLUCOSYLTRANSFERASE"/>
    <property type="match status" value="1"/>
</dbReference>
<evidence type="ECO:0000256" key="3">
    <source>
        <dbReference type="ARBA" id="ARBA00022679"/>
    </source>
</evidence>
<sequence length="392" mass="39596">MRVLVASTAGSGHFGPLVPVARACVDAGHRVAVAAPGSFAPEVARSGLLHLPFDDVPPEQLGAVMGRLPTLSTEEANRLVVSEVFGRLDARAALPGVTEVVEMWRPDLVLREPVELGSLAAALAAGIPQAVVAVNVSALMGRVAAYLTEPLGELDGLVGLPPGTCCAAVRGATTFTSVPATLDDACGARLTSGPLHRYRETPPAPMGVLPERWGDPDHPLVYVSFGSVAAGIPMLAAIYAAVLEALADEPVRVLMTTGNGLDPAALRVPGNACVQRWWPQAEALQHAAAVVGHGGFGTTMATLAAGVPQVVLPLFASDQFLNAEHVAACGAGVAVAGGVGAAGALPAALAAVLHEEQYAAGARAVADEMAALPSVADVVPLLEGLAGRVSAG</sequence>
<dbReference type="InterPro" id="IPR010610">
    <property type="entry name" value="EryCIII-like_C"/>
</dbReference>
<evidence type="ECO:0000256" key="2">
    <source>
        <dbReference type="ARBA" id="ARBA00022676"/>
    </source>
</evidence>
<reference evidence="6 7" key="1">
    <citation type="submission" date="2020-08" db="EMBL/GenBank/DDBJ databases">
        <title>novel species in genus Nocardioides.</title>
        <authorList>
            <person name="Zhang G."/>
        </authorList>
    </citation>
    <scope>NUCLEOTIDE SEQUENCE [LARGE SCALE GENOMIC DNA]</scope>
    <source>
        <strain evidence="6 7">SC8A-24</strain>
    </source>
</reference>
<dbReference type="Proteomes" id="UP000604001">
    <property type="component" value="Unassembled WGS sequence"/>
</dbReference>
<comment type="caution">
    <text evidence="6">The sequence shown here is derived from an EMBL/GenBank/DDBJ whole genome shotgun (WGS) entry which is preliminary data.</text>
</comment>
<dbReference type="PANTHER" id="PTHR48050:SF13">
    <property type="entry name" value="STEROL 3-BETA-GLUCOSYLTRANSFERASE UGT80A2"/>
    <property type="match status" value="1"/>
</dbReference>
<gene>
    <name evidence="6" type="ORF">H7344_07575</name>
</gene>
<evidence type="ECO:0000256" key="1">
    <source>
        <dbReference type="ARBA" id="ARBA00006962"/>
    </source>
</evidence>
<evidence type="ECO:0000313" key="6">
    <source>
        <dbReference type="EMBL" id="MBC2960154.1"/>
    </source>
</evidence>
<dbReference type="RefSeq" id="WP_186345398.1">
    <property type="nucleotide sequence ID" value="NZ_BMMR01000003.1"/>
</dbReference>
<dbReference type="InterPro" id="IPR002213">
    <property type="entry name" value="UDP_glucos_trans"/>
</dbReference>
<comment type="similarity">
    <text evidence="1">Belongs to the glycosyltransferase 28 family.</text>
</comment>
<name>A0ABR6U6U7_9ACTN</name>
<dbReference type="InterPro" id="IPR048284">
    <property type="entry name" value="EryCIII-like_N"/>
</dbReference>
<keyword evidence="3" id="KW-0808">Transferase</keyword>
<protein>
    <submittedName>
        <fullName evidence="6">Glycosyltransferase family 1 protein</fullName>
    </submittedName>
</protein>
<feature type="domain" description="Erythromycin biosynthesis protein CIII-like N-terminal" evidence="5">
    <location>
        <begin position="26"/>
        <end position="134"/>
    </location>
</feature>
<dbReference type="Pfam" id="PF06722">
    <property type="entry name" value="EryCIII-like_C"/>
    <property type="match status" value="1"/>
</dbReference>
<keyword evidence="7" id="KW-1185">Reference proteome</keyword>
<dbReference type="CDD" id="cd03784">
    <property type="entry name" value="GT1_Gtf-like"/>
    <property type="match status" value="1"/>
</dbReference>